<name>A0A077ZKA7_TRITR</name>
<dbReference type="Proteomes" id="UP000030665">
    <property type="component" value="Unassembled WGS sequence"/>
</dbReference>
<gene>
    <name evidence="1" type="ORF">TTRE_0000917101</name>
</gene>
<reference evidence="1" key="1">
    <citation type="submission" date="2014-01" db="EMBL/GenBank/DDBJ databases">
        <authorList>
            <person name="Aslett M."/>
        </authorList>
    </citation>
    <scope>NUCLEOTIDE SEQUENCE</scope>
</reference>
<sequence length="140" mass="15874">MLNYNCCFVGMFVFHQDEEGKFFIQQGKQAHASLFTVDEAARNYKLWGTMLQVQTLGSINFYVLVRSTPPNVALDMQKFWHTHNVKCVALKVHGSACGSSLFLKRNLVIARWFVYEAVSEIVAVDLPVSLDEILNDLNSV</sequence>
<organism evidence="1 2">
    <name type="scientific">Trichuris trichiura</name>
    <name type="common">Whipworm</name>
    <name type="synonym">Trichocephalus trichiurus</name>
    <dbReference type="NCBI Taxonomy" id="36087"/>
    <lineage>
        <taxon>Eukaryota</taxon>
        <taxon>Metazoa</taxon>
        <taxon>Ecdysozoa</taxon>
        <taxon>Nematoda</taxon>
        <taxon>Enoplea</taxon>
        <taxon>Dorylaimia</taxon>
        <taxon>Trichinellida</taxon>
        <taxon>Trichuridae</taxon>
        <taxon>Trichuris</taxon>
    </lineage>
</organism>
<evidence type="ECO:0000313" key="2">
    <source>
        <dbReference type="Proteomes" id="UP000030665"/>
    </source>
</evidence>
<evidence type="ECO:0000313" key="1">
    <source>
        <dbReference type="EMBL" id="CDW60777.1"/>
    </source>
</evidence>
<protein>
    <submittedName>
        <fullName evidence="1">Uncharacterized protein</fullName>
    </submittedName>
</protein>
<dbReference type="EMBL" id="HG807392">
    <property type="protein sequence ID" value="CDW60777.1"/>
    <property type="molecule type" value="Genomic_DNA"/>
</dbReference>
<reference evidence="1" key="2">
    <citation type="submission" date="2014-03" db="EMBL/GenBank/DDBJ databases">
        <title>The whipworm genome and dual-species transcriptomics of an intimate host-pathogen interaction.</title>
        <authorList>
            <person name="Foth B.J."/>
            <person name="Tsai I.J."/>
            <person name="Reid A.J."/>
            <person name="Bancroft A.J."/>
            <person name="Nichol S."/>
            <person name="Tracey A."/>
            <person name="Holroyd N."/>
            <person name="Cotton J.A."/>
            <person name="Stanley E.J."/>
            <person name="Zarowiecki M."/>
            <person name="Liu J.Z."/>
            <person name="Huckvale T."/>
            <person name="Cooper P.J."/>
            <person name="Grencis R.K."/>
            <person name="Berriman M."/>
        </authorList>
    </citation>
    <scope>NUCLEOTIDE SEQUENCE [LARGE SCALE GENOMIC DNA]</scope>
</reference>
<proteinExistence type="predicted"/>
<accession>A0A077ZKA7</accession>
<keyword evidence="2" id="KW-1185">Reference proteome</keyword>
<dbReference type="AlphaFoldDB" id="A0A077ZKA7"/>